<sequence>MPFYTNLEISFTMGNVRFHAGNFSFSSFDQSMPSHSHGPGSYEIHYVPSGNGTLKLKDRDCHIVPNTLYITGPHVEHAQLPGKTNPMCEYCIYLRTESLPRYSKGSKDTVEVLSCFLDTVFWFGEDRQNIHQLFQDIFTELHTQGTGFMLETEALLRQLVIRLVRNYKDKKESGSLPDTRTSVFNPSLILEESFLYEYSTLTLDSLASRLGLSTRQTERLLQKQYGQTFLQKRTHAKMAAAASLLPDLSLTITDISELLGYSSVEHFSTAFRRHYGISAREYRKRLDSTRT</sequence>
<dbReference type="InterPro" id="IPR037923">
    <property type="entry name" value="HTH-like"/>
</dbReference>
<evidence type="ECO:0000259" key="4">
    <source>
        <dbReference type="PROSITE" id="PS01124"/>
    </source>
</evidence>
<evidence type="ECO:0000256" key="1">
    <source>
        <dbReference type="ARBA" id="ARBA00023015"/>
    </source>
</evidence>
<feature type="domain" description="HTH araC/xylS-type" evidence="4">
    <location>
        <begin position="189"/>
        <end position="285"/>
    </location>
</feature>
<proteinExistence type="predicted"/>
<keyword evidence="3" id="KW-0804">Transcription</keyword>
<dbReference type="SMART" id="SM00342">
    <property type="entry name" value="HTH_ARAC"/>
    <property type="match status" value="1"/>
</dbReference>
<dbReference type="Pfam" id="PF02311">
    <property type="entry name" value="AraC_binding"/>
    <property type="match status" value="1"/>
</dbReference>
<dbReference type="PROSITE" id="PS00041">
    <property type="entry name" value="HTH_ARAC_FAMILY_1"/>
    <property type="match status" value="1"/>
</dbReference>
<keyword evidence="6" id="KW-1185">Reference proteome</keyword>
<dbReference type="GO" id="GO:0003700">
    <property type="term" value="F:DNA-binding transcription factor activity"/>
    <property type="evidence" value="ECO:0007669"/>
    <property type="project" value="InterPro"/>
</dbReference>
<dbReference type="AlphaFoldDB" id="A0AB73SZR6"/>
<comment type="caution">
    <text evidence="5">The sequence shown here is derived from an EMBL/GenBank/DDBJ whole genome shotgun (WGS) entry which is preliminary data.</text>
</comment>
<keyword evidence="2" id="KW-0238">DNA-binding</keyword>
<keyword evidence="1" id="KW-0805">Transcription regulation</keyword>
<gene>
    <name evidence="5" type="ORF">C7383_115135</name>
</gene>
<dbReference type="InterPro" id="IPR003313">
    <property type="entry name" value="AraC-bd"/>
</dbReference>
<evidence type="ECO:0000256" key="3">
    <source>
        <dbReference type="ARBA" id="ARBA00023163"/>
    </source>
</evidence>
<protein>
    <submittedName>
        <fullName evidence="5">AraC-like protein</fullName>
    </submittedName>
</protein>
<dbReference type="RefSeq" id="WP_109748140.1">
    <property type="nucleotide sequence ID" value="NZ_CANTIO010000022.1"/>
</dbReference>
<dbReference type="InterPro" id="IPR018062">
    <property type="entry name" value="HTH_AraC-typ_CS"/>
</dbReference>
<dbReference type="Pfam" id="PF12833">
    <property type="entry name" value="HTH_18"/>
    <property type="match status" value="1"/>
</dbReference>
<organism evidence="5 6">
    <name type="scientific">Murimonas intestini</name>
    <dbReference type="NCBI Taxonomy" id="1337051"/>
    <lineage>
        <taxon>Bacteria</taxon>
        <taxon>Bacillati</taxon>
        <taxon>Bacillota</taxon>
        <taxon>Clostridia</taxon>
        <taxon>Lachnospirales</taxon>
        <taxon>Lachnospiraceae</taxon>
        <taxon>Murimonas</taxon>
    </lineage>
</organism>
<dbReference type="SUPFAM" id="SSF46689">
    <property type="entry name" value="Homeodomain-like"/>
    <property type="match status" value="1"/>
</dbReference>
<dbReference type="GO" id="GO:0043565">
    <property type="term" value="F:sequence-specific DNA binding"/>
    <property type="evidence" value="ECO:0007669"/>
    <property type="project" value="InterPro"/>
</dbReference>
<dbReference type="PANTHER" id="PTHR43280">
    <property type="entry name" value="ARAC-FAMILY TRANSCRIPTIONAL REGULATOR"/>
    <property type="match status" value="1"/>
</dbReference>
<dbReference type="EMBL" id="QGGY01000015">
    <property type="protein sequence ID" value="PWJ72979.1"/>
    <property type="molecule type" value="Genomic_DNA"/>
</dbReference>
<dbReference type="PROSITE" id="PS01124">
    <property type="entry name" value="HTH_ARAC_FAMILY_2"/>
    <property type="match status" value="1"/>
</dbReference>
<dbReference type="InterPro" id="IPR014710">
    <property type="entry name" value="RmlC-like_jellyroll"/>
</dbReference>
<reference evidence="5 6" key="1">
    <citation type="submission" date="2018-05" db="EMBL/GenBank/DDBJ databases">
        <authorList>
            <person name="Goeker M."/>
            <person name="Huntemann M."/>
            <person name="Clum A."/>
            <person name="Pillay M."/>
            <person name="Palaniappan K."/>
            <person name="Varghese N."/>
            <person name="Mikhailova N."/>
            <person name="Stamatis D."/>
            <person name="Reddy T."/>
            <person name="Daum C."/>
            <person name="Shapiro N."/>
            <person name="Ivanova N."/>
            <person name="Kyrpides N."/>
            <person name="Woyke T."/>
        </authorList>
    </citation>
    <scope>NUCLEOTIDE SEQUENCE [LARGE SCALE GENOMIC DNA]</scope>
    <source>
        <strain evidence="5 6">DSM 26524</strain>
    </source>
</reference>
<dbReference type="PANTHER" id="PTHR43280:SF2">
    <property type="entry name" value="HTH-TYPE TRANSCRIPTIONAL REGULATOR EXSA"/>
    <property type="match status" value="1"/>
</dbReference>
<dbReference type="Gene3D" id="1.10.10.60">
    <property type="entry name" value="Homeodomain-like"/>
    <property type="match status" value="2"/>
</dbReference>
<dbReference type="InterPro" id="IPR020449">
    <property type="entry name" value="Tscrpt_reg_AraC-type_HTH"/>
</dbReference>
<accession>A0AB73SZR6</accession>
<dbReference type="Proteomes" id="UP000245412">
    <property type="component" value="Unassembled WGS sequence"/>
</dbReference>
<dbReference type="InterPro" id="IPR018060">
    <property type="entry name" value="HTH_AraC"/>
</dbReference>
<evidence type="ECO:0000313" key="5">
    <source>
        <dbReference type="EMBL" id="PWJ72979.1"/>
    </source>
</evidence>
<dbReference type="PRINTS" id="PR00032">
    <property type="entry name" value="HTHARAC"/>
</dbReference>
<evidence type="ECO:0000313" key="6">
    <source>
        <dbReference type="Proteomes" id="UP000245412"/>
    </source>
</evidence>
<evidence type="ECO:0000256" key="2">
    <source>
        <dbReference type="ARBA" id="ARBA00023125"/>
    </source>
</evidence>
<dbReference type="SUPFAM" id="SSF51215">
    <property type="entry name" value="Regulatory protein AraC"/>
    <property type="match status" value="1"/>
</dbReference>
<name>A0AB73SZR6_9FIRM</name>
<dbReference type="InterPro" id="IPR009057">
    <property type="entry name" value="Homeodomain-like_sf"/>
</dbReference>
<dbReference type="Gene3D" id="2.60.120.10">
    <property type="entry name" value="Jelly Rolls"/>
    <property type="match status" value="1"/>
</dbReference>